<evidence type="ECO:0000256" key="9">
    <source>
        <dbReference type="ARBA" id="ARBA00023242"/>
    </source>
</evidence>
<evidence type="ECO:0000256" key="11">
    <source>
        <dbReference type="SAM" id="MobiDB-lite"/>
    </source>
</evidence>
<feature type="domain" description="C2H2-type" evidence="12">
    <location>
        <begin position="841"/>
        <end position="868"/>
    </location>
</feature>
<evidence type="ECO:0000256" key="1">
    <source>
        <dbReference type="ARBA" id="ARBA00004123"/>
    </source>
</evidence>
<evidence type="ECO:0000256" key="5">
    <source>
        <dbReference type="ARBA" id="ARBA00022833"/>
    </source>
</evidence>
<dbReference type="PROSITE" id="PS50157">
    <property type="entry name" value="ZINC_FINGER_C2H2_2"/>
    <property type="match status" value="7"/>
</dbReference>
<feature type="compositionally biased region" description="Basic and acidic residues" evidence="11">
    <location>
        <begin position="376"/>
        <end position="388"/>
    </location>
</feature>
<dbReference type="SMART" id="SM00355">
    <property type="entry name" value="ZnF_C2H2"/>
    <property type="match status" value="14"/>
</dbReference>
<evidence type="ECO:0000256" key="7">
    <source>
        <dbReference type="ARBA" id="ARBA00023125"/>
    </source>
</evidence>
<proteinExistence type="predicted"/>
<dbReference type="SUPFAM" id="SSF57667">
    <property type="entry name" value="beta-beta-alpha zinc fingers"/>
    <property type="match status" value="3"/>
</dbReference>
<evidence type="ECO:0000256" key="8">
    <source>
        <dbReference type="ARBA" id="ARBA00023163"/>
    </source>
</evidence>
<dbReference type="PANTHER" id="PTHR24384">
    <property type="entry name" value="FINGER PUTATIVE TRANSCRIPTION FACTOR FAMILY-RELATED"/>
    <property type="match status" value="1"/>
</dbReference>
<dbReference type="InterPro" id="IPR036236">
    <property type="entry name" value="Znf_C2H2_sf"/>
</dbReference>
<keyword evidence="14" id="KW-1185">Reference proteome</keyword>
<dbReference type="EMBL" id="CAXLJM020000173">
    <property type="protein sequence ID" value="CAL8148589.1"/>
    <property type="molecule type" value="Genomic_DNA"/>
</dbReference>
<feature type="domain" description="C2H2-type" evidence="12">
    <location>
        <begin position="962"/>
        <end position="985"/>
    </location>
</feature>
<keyword evidence="5" id="KW-0862">Zinc</keyword>
<evidence type="ECO:0000256" key="3">
    <source>
        <dbReference type="ARBA" id="ARBA00022737"/>
    </source>
</evidence>
<feature type="domain" description="C2H2-type" evidence="12">
    <location>
        <begin position="431"/>
        <end position="453"/>
    </location>
</feature>
<dbReference type="Gene3D" id="3.30.160.60">
    <property type="entry name" value="Classic Zinc Finger"/>
    <property type="match status" value="6"/>
</dbReference>
<keyword evidence="9" id="KW-0539">Nucleus</keyword>
<feature type="compositionally biased region" description="Low complexity" evidence="11">
    <location>
        <begin position="476"/>
        <end position="493"/>
    </location>
</feature>
<dbReference type="Pfam" id="PF00096">
    <property type="entry name" value="zf-C2H2"/>
    <property type="match status" value="5"/>
</dbReference>
<comment type="caution">
    <text evidence="13">The sequence shown here is derived from an EMBL/GenBank/DDBJ whole genome shotgun (WGS) entry which is preliminary data.</text>
</comment>
<dbReference type="Proteomes" id="UP001642540">
    <property type="component" value="Unassembled WGS sequence"/>
</dbReference>
<keyword evidence="4 10" id="KW-0863">Zinc-finger</keyword>
<feature type="compositionally biased region" description="Polar residues" evidence="11">
    <location>
        <begin position="307"/>
        <end position="319"/>
    </location>
</feature>
<feature type="domain" description="C2H2-type" evidence="12">
    <location>
        <begin position="901"/>
        <end position="929"/>
    </location>
</feature>
<keyword evidence="8" id="KW-0804">Transcription</keyword>
<feature type="domain" description="C2H2-type" evidence="12">
    <location>
        <begin position="772"/>
        <end position="800"/>
    </location>
</feature>
<comment type="subcellular location">
    <subcellularLocation>
        <location evidence="1">Nucleus</location>
    </subcellularLocation>
</comment>
<keyword evidence="3" id="KW-0677">Repeat</keyword>
<name>A0ABP1SAX7_9HEXA</name>
<organism evidence="13 14">
    <name type="scientific">Orchesella dallaii</name>
    <dbReference type="NCBI Taxonomy" id="48710"/>
    <lineage>
        <taxon>Eukaryota</taxon>
        <taxon>Metazoa</taxon>
        <taxon>Ecdysozoa</taxon>
        <taxon>Arthropoda</taxon>
        <taxon>Hexapoda</taxon>
        <taxon>Collembola</taxon>
        <taxon>Entomobryomorpha</taxon>
        <taxon>Entomobryoidea</taxon>
        <taxon>Orchesellidae</taxon>
        <taxon>Orchesellinae</taxon>
        <taxon>Orchesella</taxon>
    </lineage>
</organism>
<feature type="domain" description="C2H2-type" evidence="12">
    <location>
        <begin position="932"/>
        <end position="961"/>
    </location>
</feature>
<gene>
    <name evidence="13" type="ORF">ODALV1_LOCUS31468</name>
</gene>
<evidence type="ECO:0000256" key="10">
    <source>
        <dbReference type="PROSITE-ProRule" id="PRU00042"/>
    </source>
</evidence>
<sequence length="1021" mass="114849">MSSQTRRNILVSQETRNTIALSMMMMSSSDSICIICYKSIKDDDKNEVFETGKNNSNFLLFVTRYLNNKFGNITTDNKRARAHSFHFKVIKNGNRNRQPPPLCHDCTNLGASFSQLFCELECVRLKLDWKVFKIFETMRCADRVPSRVAAFRKYLGEEEEGHGQVTRRRSGRVNEDEEEKEGPHSQTVGGSDNEIEQFRNELLNHYKLHMKWSQPKVSLKEMDLDAVGSKRRSNSLILEGELEAKKAGFLGSGDTLQGAVVDGVEVTSSLAGRGRLQQLLSFLAVVNLLLIPVAVVPEPEQEGDAAVQSNLDSSCSQSVEGDEVDEEQDTHFQQHQEHCSSSSSQVRADLKTEIEDERCSSPDAIVTSPAQDDADSDKSKKAKLESSNRRGTLVSDSKAKIEVDNEPQTGSAEEWVDSHHLPTKKSLRSLLKCDHCSKTFSQQSKLNRHLASHKKMSIISRSTPPHPLKKVKAIGSGSSQAQSPPQSCSSSSDTDSDEDENPVSSDATLDDDDEPQIRRKTRAPPNSQNWPKPDHLPVTQCEQCLESFSCQAAVEKHRVFSHNLKSFARCQGCGNLFSRFTSLRRHRSNPNFASCYTKDIASLKAGAATSEFPRFQHDHIKIFCPREGCYEAFAYKEHLQVHLNTHGSWECAHCELVFEKAHYLAWHEINNQRDGHLSVNNHQLEPLETPAQFQIGKKVYKCSRCKVKSKVKRYMISHFLSKHLGISIVAKGSGKECPICKKVLRAFASKRQMEAHIAGEHDVSSMNPKEISRCNICNAPFVYSSSLTLHMSSVHKAEKAFSCKECGKKFNQQGMLLSHVKRIHKAVGAALAKAKPGFTPFQCKVCEEKFEREGFLRAHMKSHLADEVLVFTCTVCKAPCKTKASRDAHMKLMHEETKDSFCCEECGKIFRSKLKLSLHVGKSHTDPSLWKFQCKVEGCGRRLFTKQRLTAHLRTHTKENPYVCQFCGGAYRYKSTLRAHLQRVHGPSAAATLPKKLFTKPFDKRIREKESDGHASNQDAK</sequence>
<dbReference type="InterPro" id="IPR050752">
    <property type="entry name" value="C2H2-ZF_domain"/>
</dbReference>
<evidence type="ECO:0000313" key="14">
    <source>
        <dbReference type="Proteomes" id="UP001642540"/>
    </source>
</evidence>
<feature type="compositionally biased region" description="Basic and acidic residues" evidence="11">
    <location>
        <begin position="348"/>
        <end position="360"/>
    </location>
</feature>
<evidence type="ECO:0000256" key="6">
    <source>
        <dbReference type="ARBA" id="ARBA00023015"/>
    </source>
</evidence>
<feature type="compositionally biased region" description="Basic residues" evidence="11">
    <location>
        <begin position="446"/>
        <end position="456"/>
    </location>
</feature>
<dbReference type="PROSITE" id="PS00028">
    <property type="entry name" value="ZINC_FINGER_C2H2_1"/>
    <property type="match status" value="9"/>
</dbReference>
<dbReference type="InterPro" id="IPR013087">
    <property type="entry name" value="Znf_C2H2_type"/>
</dbReference>
<feature type="region of interest" description="Disordered" evidence="11">
    <location>
        <begin position="442"/>
        <end position="534"/>
    </location>
</feature>
<protein>
    <recommendedName>
        <fullName evidence="12">C2H2-type domain-containing protein</fullName>
    </recommendedName>
</protein>
<keyword evidence="7" id="KW-0238">DNA-binding</keyword>
<evidence type="ECO:0000313" key="13">
    <source>
        <dbReference type="EMBL" id="CAL8148589.1"/>
    </source>
</evidence>
<feature type="domain" description="C2H2-type" evidence="12">
    <location>
        <begin position="801"/>
        <end position="824"/>
    </location>
</feature>
<feature type="region of interest" description="Disordered" evidence="11">
    <location>
        <begin position="160"/>
        <end position="193"/>
    </location>
</feature>
<feature type="region of interest" description="Disordered" evidence="11">
    <location>
        <begin position="302"/>
        <end position="421"/>
    </location>
</feature>
<keyword evidence="2" id="KW-0479">Metal-binding</keyword>
<accession>A0ABP1SAX7</accession>
<evidence type="ECO:0000259" key="12">
    <source>
        <dbReference type="PROSITE" id="PS50157"/>
    </source>
</evidence>
<dbReference type="PANTHER" id="PTHR24384:SF189">
    <property type="entry name" value="C2H2-TYPE DOMAIN-CONTAINING PROTEIN-RELATED"/>
    <property type="match status" value="1"/>
</dbReference>
<feature type="compositionally biased region" description="Basic and acidic residues" evidence="11">
    <location>
        <begin position="329"/>
        <end position="338"/>
    </location>
</feature>
<keyword evidence="6" id="KW-0805">Transcription regulation</keyword>
<evidence type="ECO:0000256" key="2">
    <source>
        <dbReference type="ARBA" id="ARBA00022723"/>
    </source>
</evidence>
<reference evidence="13 14" key="1">
    <citation type="submission" date="2024-08" db="EMBL/GenBank/DDBJ databases">
        <authorList>
            <person name="Cucini C."/>
            <person name="Frati F."/>
        </authorList>
    </citation>
    <scope>NUCLEOTIDE SEQUENCE [LARGE SCALE GENOMIC DNA]</scope>
</reference>
<evidence type="ECO:0000256" key="4">
    <source>
        <dbReference type="ARBA" id="ARBA00022771"/>
    </source>
</evidence>